<evidence type="ECO:0000256" key="9">
    <source>
        <dbReference type="ARBA" id="ARBA00023303"/>
    </source>
</evidence>
<dbReference type="AlphaFoldDB" id="A0A3M4VVK7"/>
<dbReference type="EMBL" id="RBRY01000104">
    <property type="protein sequence ID" value="RMR55647.1"/>
    <property type="molecule type" value="Genomic_DNA"/>
</dbReference>
<evidence type="ECO:0000259" key="12">
    <source>
        <dbReference type="PROSITE" id="PS51371"/>
    </source>
</evidence>
<protein>
    <submittedName>
        <fullName evidence="13">Chloride channel core</fullName>
    </submittedName>
</protein>
<feature type="transmembrane region" description="Helical" evidence="11">
    <location>
        <begin position="12"/>
        <end position="42"/>
    </location>
</feature>
<dbReference type="InterPro" id="IPR046342">
    <property type="entry name" value="CBS_dom_sf"/>
</dbReference>
<feature type="transmembrane region" description="Helical" evidence="11">
    <location>
        <begin position="332"/>
        <end position="351"/>
    </location>
</feature>
<dbReference type="Gene3D" id="3.10.580.10">
    <property type="entry name" value="CBS-domain"/>
    <property type="match status" value="1"/>
</dbReference>
<feature type="transmembrane region" description="Helical" evidence="11">
    <location>
        <begin position="160"/>
        <end position="189"/>
    </location>
</feature>
<accession>A0A3M4VVK7</accession>
<evidence type="ECO:0000256" key="2">
    <source>
        <dbReference type="ARBA" id="ARBA00022448"/>
    </source>
</evidence>
<evidence type="ECO:0000256" key="7">
    <source>
        <dbReference type="ARBA" id="ARBA00023173"/>
    </source>
</evidence>
<evidence type="ECO:0000256" key="11">
    <source>
        <dbReference type="SAM" id="Phobius"/>
    </source>
</evidence>
<organism evidence="13 14">
    <name type="scientific">Pseudomonas cichorii</name>
    <dbReference type="NCBI Taxonomy" id="36746"/>
    <lineage>
        <taxon>Bacteria</taxon>
        <taxon>Pseudomonadati</taxon>
        <taxon>Pseudomonadota</taxon>
        <taxon>Gammaproteobacteria</taxon>
        <taxon>Pseudomonadales</taxon>
        <taxon>Pseudomonadaceae</taxon>
        <taxon>Pseudomonas</taxon>
    </lineage>
</organism>
<dbReference type="RefSeq" id="WP_122321369.1">
    <property type="nucleotide sequence ID" value="NZ_BLVX01000003.1"/>
</dbReference>
<feature type="transmembrane region" description="Helical" evidence="11">
    <location>
        <begin position="231"/>
        <end position="254"/>
    </location>
</feature>
<dbReference type="InterPro" id="IPR014743">
    <property type="entry name" value="Cl-channel_core"/>
</dbReference>
<evidence type="ECO:0000256" key="3">
    <source>
        <dbReference type="ARBA" id="ARBA00022692"/>
    </source>
</evidence>
<keyword evidence="9" id="KW-0407">Ion channel</keyword>
<dbReference type="SUPFAM" id="SSF54631">
    <property type="entry name" value="CBS-domain pair"/>
    <property type="match status" value="1"/>
</dbReference>
<keyword evidence="2" id="KW-0813">Transport</keyword>
<gene>
    <name evidence="13" type="ORF">ALP84_03261</name>
</gene>
<keyword evidence="10" id="KW-0129">CBS domain</keyword>
<evidence type="ECO:0000256" key="10">
    <source>
        <dbReference type="PROSITE-ProRule" id="PRU00703"/>
    </source>
</evidence>
<dbReference type="Pfam" id="PF00571">
    <property type="entry name" value="CBS"/>
    <property type="match status" value="2"/>
</dbReference>
<keyword evidence="4 11" id="KW-1133">Transmembrane helix</keyword>
<feature type="transmembrane region" description="Helical" evidence="11">
    <location>
        <begin position="358"/>
        <end position="385"/>
    </location>
</feature>
<dbReference type="GO" id="GO:0034707">
    <property type="term" value="C:chloride channel complex"/>
    <property type="evidence" value="ECO:0007669"/>
    <property type="project" value="UniProtKB-KW"/>
</dbReference>
<keyword evidence="3 11" id="KW-0812">Transmembrane</keyword>
<evidence type="ECO:0000313" key="13">
    <source>
        <dbReference type="EMBL" id="RMR55647.1"/>
    </source>
</evidence>
<feature type="transmembrane region" description="Helical" evidence="11">
    <location>
        <begin position="304"/>
        <end position="326"/>
    </location>
</feature>
<dbReference type="SMART" id="SM00116">
    <property type="entry name" value="CBS"/>
    <property type="match status" value="2"/>
</dbReference>
<dbReference type="PANTHER" id="PTHR43427">
    <property type="entry name" value="CHLORIDE CHANNEL PROTEIN CLC-E"/>
    <property type="match status" value="1"/>
</dbReference>
<dbReference type="Gene3D" id="1.10.3080.10">
    <property type="entry name" value="Clc chloride channel"/>
    <property type="match status" value="1"/>
</dbReference>
<feature type="domain" description="CBS" evidence="12">
    <location>
        <begin position="502"/>
        <end position="562"/>
    </location>
</feature>
<comment type="caution">
    <text evidence="13">The sequence shown here is derived from an EMBL/GenBank/DDBJ whole genome shotgun (WGS) entry which is preliminary data.</text>
</comment>
<sequence length="574" mass="60571">MRHKRDFAVDYRVLALIALAVPIGALAVAAAALLLALIHLGTNLFYFQRLSFAAVSPADSHLGLWAIAIPVLGGLIVGLMARYGSSKIRGHGIPEAIEAILFGKSKLSFRVAALKPLSSAIVIGSGGPFGAEGPIIMTGGSIGSLIAQHIHLSAAERKTLLVAGATAGMTAVFGTPIAAVLLAVELLLFELRPRSLVPVAIACAVAGFLRGQLLSSEPLFAVQTPPVTPMIMWGCVLAGLASGVLCMVLSWSLYRVEDLFGRLPLHWMWWPALGGLAIGVGGYFEPRALGIGFDVIGDLLNDHLLLSAALALLAVKAIIWVIALGSGTSGGVLAPLLMLGAGLGAALAHVLPGGQGALWPLVCMAATLAGVLGAPLTAVVFALGLSHDLEALLPLLLTVTVAYALTVLVAKRSIMTEKIARRGLHIYREYSVDPLERHEAGEIMTRQVRTLDADCSLDHAREQAFGSNQAHRAYPVVHQGRLLGMVDRQVMDNSAKRLGDLFSEPPAFSLPGDNCRQLAGRLLALGLERIPVVRDASSLEVVGIVSRSDLLKTSLGVHEEESVREKPLRWGTER</sequence>
<evidence type="ECO:0000256" key="8">
    <source>
        <dbReference type="ARBA" id="ARBA00023214"/>
    </source>
</evidence>
<dbReference type="CDD" id="cd00400">
    <property type="entry name" value="Voltage_gated_ClC"/>
    <property type="match status" value="1"/>
</dbReference>
<reference evidence="13 14" key="1">
    <citation type="submission" date="2018-08" db="EMBL/GenBank/DDBJ databases">
        <title>Recombination of ecologically and evolutionarily significant loci maintains genetic cohesion in the Pseudomonas syringae species complex.</title>
        <authorList>
            <person name="Dillon M."/>
            <person name="Thakur S."/>
            <person name="Almeida R.N.D."/>
            <person name="Weir B.S."/>
            <person name="Guttman D.S."/>
        </authorList>
    </citation>
    <scope>NUCLEOTIDE SEQUENCE [LARGE SCALE GENOMIC DNA]</scope>
    <source>
        <strain evidence="13 14">ICMP 6917</strain>
    </source>
</reference>
<evidence type="ECO:0000256" key="6">
    <source>
        <dbReference type="ARBA" id="ARBA00023136"/>
    </source>
</evidence>
<keyword evidence="5" id="KW-0406">Ion transport</keyword>
<evidence type="ECO:0000256" key="1">
    <source>
        <dbReference type="ARBA" id="ARBA00004141"/>
    </source>
</evidence>
<dbReference type="InterPro" id="IPR001807">
    <property type="entry name" value="ClC"/>
</dbReference>
<dbReference type="PANTHER" id="PTHR43427:SF6">
    <property type="entry name" value="CHLORIDE CHANNEL PROTEIN CLC-E"/>
    <property type="match status" value="1"/>
</dbReference>
<name>A0A3M4VVK7_PSECI</name>
<feature type="transmembrane region" description="Helical" evidence="11">
    <location>
        <begin position="391"/>
        <end position="410"/>
    </location>
</feature>
<evidence type="ECO:0000313" key="14">
    <source>
        <dbReference type="Proteomes" id="UP000278332"/>
    </source>
</evidence>
<dbReference type="Proteomes" id="UP000278332">
    <property type="component" value="Unassembled WGS sequence"/>
</dbReference>
<evidence type="ECO:0000256" key="4">
    <source>
        <dbReference type="ARBA" id="ARBA00022989"/>
    </source>
</evidence>
<proteinExistence type="predicted"/>
<dbReference type="PROSITE" id="PS51371">
    <property type="entry name" value="CBS"/>
    <property type="match status" value="1"/>
</dbReference>
<feature type="transmembrane region" description="Helical" evidence="11">
    <location>
        <begin position="62"/>
        <end position="81"/>
    </location>
</feature>
<dbReference type="InterPro" id="IPR000644">
    <property type="entry name" value="CBS_dom"/>
</dbReference>
<dbReference type="InterPro" id="IPR050368">
    <property type="entry name" value="ClC-type_chloride_channel"/>
</dbReference>
<keyword evidence="8" id="KW-0868">Chloride</keyword>
<dbReference type="GO" id="GO:0005254">
    <property type="term" value="F:chloride channel activity"/>
    <property type="evidence" value="ECO:0007669"/>
    <property type="project" value="UniProtKB-KW"/>
</dbReference>
<keyword evidence="6 11" id="KW-0472">Membrane</keyword>
<evidence type="ECO:0000256" key="5">
    <source>
        <dbReference type="ARBA" id="ARBA00023065"/>
    </source>
</evidence>
<comment type="subcellular location">
    <subcellularLocation>
        <location evidence="1">Membrane</location>
        <topology evidence="1">Multi-pass membrane protein</topology>
    </subcellularLocation>
</comment>
<dbReference type="PRINTS" id="PR00762">
    <property type="entry name" value="CLCHANNEL"/>
</dbReference>
<feature type="transmembrane region" description="Helical" evidence="11">
    <location>
        <begin position="266"/>
        <end position="284"/>
    </location>
</feature>
<keyword evidence="7" id="KW-0869">Chloride channel</keyword>
<dbReference type="Pfam" id="PF00654">
    <property type="entry name" value="Voltage_CLC"/>
    <property type="match status" value="1"/>
</dbReference>
<dbReference type="SUPFAM" id="SSF81340">
    <property type="entry name" value="Clc chloride channel"/>
    <property type="match status" value="1"/>
</dbReference>